<reference evidence="2 3" key="1">
    <citation type="journal article" date="2015" name="Nat. Commun.">
        <title>Outbred genome sequencing and CRISPR/Cas9 gene editing in butterflies.</title>
        <authorList>
            <person name="Li X."/>
            <person name="Fan D."/>
            <person name="Zhang W."/>
            <person name="Liu G."/>
            <person name="Zhang L."/>
            <person name="Zhao L."/>
            <person name="Fang X."/>
            <person name="Chen L."/>
            <person name="Dong Y."/>
            <person name="Chen Y."/>
            <person name="Ding Y."/>
            <person name="Zhao R."/>
            <person name="Feng M."/>
            <person name="Zhu Y."/>
            <person name="Feng Y."/>
            <person name="Jiang X."/>
            <person name="Zhu D."/>
            <person name="Xiang H."/>
            <person name="Feng X."/>
            <person name="Li S."/>
            <person name="Wang J."/>
            <person name="Zhang G."/>
            <person name="Kronforst M.R."/>
            <person name="Wang W."/>
        </authorList>
    </citation>
    <scope>NUCLEOTIDE SEQUENCE [LARGE SCALE GENOMIC DNA]</scope>
    <source>
        <strain evidence="2">Ya'a_city_454_Pm</strain>
        <tissue evidence="2">Whole body</tissue>
    </source>
</reference>
<keyword evidence="3" id="KW-1185">Reference proteome</keyword>
<gene>
    <name evidence="2" type="ORF">RR48_09116</name>
</gene>
<accession>A0A194RC95</accession>
<protein>
    <submittedName>
        <fullName evidence="2">Uncharacterized protein</fullName>
    </submittedName>
</protein>
<dbReference type="EMBL" id="KQ460398">
    <property type="protein sequence ID" value="KPJ15089.1"/>
    <property type="molecule type" value="Genomic_DNA"/>
</dbReference>
<keyword evidence="1" id="KW-0812">Transmembrane</keyword>
<name>A0A194RC95_PAPMA</name>
<dbReference type="Proteomes" id="UP000053240">
    <property type="component" value="Unassembled WGS sequence"/>
</dbReference>
<dbReference type="AlphaFoldDB" id="A0A194RC95"/>
<evidence type="ECO:0000313" key="2">
    <source>
        <dbReference type="EMBL" id="KPJ15089.1"/>
    </source>
</evidence>
<dbReference type="InParanoid" id="A0A194RC95"/>
<sequence length="47" mass="5113">MDWTGEDAVRNKVEADEIDHTTAVLPSGLFFLGTALLVVIADKLKVI</sequence>
<keyword evidence="1" id="KW-0472">Membrane</keyword>
<organism evidence="2 3">
    <name type="scientific">Papilio machaon</name>
    <name type="common">Old World swallowtail butterfly</name>
    <dbReference type="NCBI Taxonomy" id="76193"/>
    <lineage>
        <taxon>Eukaryota</taxon>
        <taxon>Metazoa</taxon>
        <taxon>Ecdysozoa</taxon>
        <taxon>Arthropoda</taxon>
        <taxon>Hexapoda</taxon>
        <taxon>Insecta</taxon>
        <taxon>Pterygota</taxon>
        <taxon>Neoptera</taxon>
        <taxon>Endopterygota</taxon>
        <taxon>Lepidoptera</taxon>
        <taxon>Glossata</taxon>
        <taxon>Ditrysia</taxon>
        <taxon>Papilionoidea</taxon>
        <taxon>Papilionidae</taxon>
        <taxon>Papilioninae</taxon>
        <taxon>Papilio</taxon>
    </lineage>
</organism>
<evidence type="ECO:0000313" key="3">
    <source>
        <dbReference type="Proteomes" id="UP000053240"/>
    </source>
</evidence>
<keyword evidence="1" id="KW-1133">Transmembrane helix</keyword>
<proteinExistence type="predicted"/>
<feature type="transmembrane region" description="Helical" evidence="1">
    <location>
        <begin position="20"/>
        <end position="41"/>
    </location>
</feature>
<evidence type="ECO:0000256" key="1">
    <source>
        <dbReference type="SAM" id="Phobius"/>
    </source>
</evidence>